<dbReference type="AlphaFoldDB" id="A0A2I0KPU2"/>
<name>A0A2I0KPU2_PUNGR</name>
<proteinExistence type="predicted"/>
<dbReference type="PANTHER" id="PTHR42899:SF1">
    <property type="entry name" value="SPERMATOGENESIS-ASSOCIATED PROTEIN 20"/>
    <property type="match status" value="1"/>
</dbReference>
<reference evidence="4 5" key="1">
    <citation type="submission" date="2017-11" db="EMBL/GenBank/DDBJ databases">
        <title>De-novo sequencing of pomegranate (Punica granatum L.) genome.</title>
        <authorList>
            <person name="Akparov Z."/>
            <person name="Amiraslanov A."/>
            <person name="Hajiyeva S."/>
            <person name="Abbasov M."/>
            <person name="Kaur K."/>
            <person name="Hamwieh A."/>
            <person name="Solovyev V."/>
            <person name="Salamov A."/>
            <person name="Braich B."/>
            <person name="Kosarev P."/>
            <person name="Mahmoud A."/>
            <person name="Hajiyev E."/>
            <person name="Babayeva S."/>
            <person name="Izzatullayeva V."/>
            <person name="Mammadov A."/>
            <person name="Mammadov A."/>
            <person name="Sharifova S."/>
            <person name="Ojaghi J."/>
            <person name="Eynullazada K."/>
            <person name="Bayramov B."/>
            <person name="Abdulazimova A."/>
            <person name="Shahmuradov I."/>
        </authorList>
    </citation>
    <scope>NUCLEOTIDE SEQUENCE [LARGE SCALE GENOMIC DNA]</scope>
    <source>
        <strain evidence="5">cv. AG2017</strain>
        <tissue evidence="4">Leaf</tissue>
    </source>
</reference>
<feature type="region of interest" description="Disordered" evidence="1">
    <location>
        <begin position="59"/>
        <end position="78"/>
    </location>
</feature>
<sequence length="116" mass="13190">MLRLLLLCSSSSSSAFPLRPLPTPRLTRTRRPRHPFQLALSASYPTYRRPVSTLRVLSMAEGSHASTSQSQPHTNRLAAEHSPYLLQHAHNLVDWYPWGEEAFAQARKRDVPIFLS</sequence>
<organism evidence="4 5">
    <name type="scientific">Punica granatum</name>
    <name type="common">Pomegranate</name>
    <dbReference type="NCBI Taxonomy" id="22663"/>
    <lineage>
        <taxon>Eukaryota</taxon>
        <taxon>Viridiplantae</taxon>
        <taxon>Streptophyta</taxon>
        <taxon>Embryophyta</taxon>
        <taxon>Tracheophyta</taxon>
        <taxon>Spermatophyta</taxon>
        <taxon>Magnoliopsida</taxon>
        <taxon>eudicotyledons</taxon>
        <taxon>Gunneridae</taxon>
        <taxon>Pentapetalae</taxon>
        <taxon>rosids</taxon>
        <taxon>malvids</taxon>
        <taxon>Myrtales</taxon>
        <taxon>Lythraceae</taxon>
        <taxon>Punica</taxon>
    </lineage>
</organism>
<dbReference type="InterPro" id="IPR004879">
    <property type="entry name" value="Ssp411-like_TRX"/>
</dbReference>
<keyword evidence="2" id="KW-0732">Signal</keyword>
<accession>A0A2I0KPU2</accession>
<dbReference type="GO" id="GO:0009507">
    <property type="term" value="C:chloroplast"/>
    <property type="evidence" value="ECO:0007669"/>
    <property type="project" value="TreeGrafter"/>
</dbReference>
<dbReference type="Proteomes" id="UP000233551">
    <property type="component" value="Unassembled WGS sequence"/>
</dbReference>
<evidence type="ECO:0000256" key="2">
    <source>
        <dbReference type="SAM" id="SignalP"/>
    </source>
</evidence>
<dbReference type="SUPFAM" id="SSF52833">
    <property type="entry name" value="Thioredoxin-like"/>
    <property type="match status" value="1"/>
</dbReference>
<dbReference type="EMBL" id="PGOL01000438">
    <property type="protein sequence ID" value="PKI70504.1"/>
    <property type="molecule type" value="Genomic_DNA"/>
</dbReference>
<gene>
    <name evidence="4" type="ORF">CRG98_009009</name>
</gene>
<dbReference type="Gene3D" id="3.40.30.10">
    <property type="entry name" value="Glutaredoxin"/>
    <property type="match status" value="1"/>
</dbReference>
<dbReference type="PANTHER" id="PTHR42899">
    <property type="entry name" value="SPERMATOGENESIS-ASSOCIATED PROTEIN 20"/>
    <property type="match status" value="1"/>
</dbReference>
<keyword evidence="5" id="KW-1185">Reference proteome</keyword>
<dbReference type="InterPro" id="IPR024705">
    <property type="entry name" value="Ssp411"/>
</dbReference>
<evidence type="ECO:0000256" key="1">
    <source>
        <dbReference type="SAM" id="MobiDB-lite"/>
    </source>
</evidence>
<dbReference type="InterPro" id="IPR036249">
    <property type="entry name" value="Thioredoxin-like_sf"/>
</dbReference>
<dbReference type="Pfam" id="PF03190">
    <property type="entry name" value="Thioredox_DsbH"/>
    <property type="match status" value="1"/>
</dbReference>
<protein>
    <recommendedName>
        <fullName evidence="3">Spermatogenesis-associated protein 20-like TRX domain-containing protein</fullName>
    </recommendedName>
</protein>
<evidence type="ECO:0000259" key="3">
    <source>
        <dbReference type="Pfam" id="PF03190"/>
    </source>
</evidence>
<feature type="non-terminal residue" evidence="4">
    <location>
        <position position="116"/>
    </location>
</feature>
<feature type="domain" description="Spermatogenesis-associated protein 20-like TRX" evidence="3">
    <location>
        <begin position="74"/>
        <end position="116"/>
    </location>
</feature>
<dbReference type="STRING" id="22663.A0A2I0KPU2"/>
<evidence type="ECO:0000313" key="5">
    <source>
        <dbReference type="Proteomes" id="UP000233551"/>
    </source>
</evidence>
<feature type="signal peptide" evidence="2">
    <location>
        <begin position="1"/>
        <end position="15"/>
    </location>
</feature>
<comment type="caution">
    <text evidence="4">The sequence shown here is derived from an EMBL/GenBank/DDBJ whole genome shotgun (WGS) entry which is preliminary data.</text>
</comment>
<feature type="compositionally biased region" description="Polar residues" evidence="1">
    <location>
        <begin position="64"/>
        <end position="74"/>
    </location>
</feature>
<evidence type="ECO:0000313" key="4">
    <source>
        <dbReference type="EMBL" id="PKI70504.1"/>
    </source>
</evidence>
<feature type="chain" id="PRO_5014170859" description="Spermatogenesis-associated protein 20-like TRX domain-containing protein" evidence="2">
    <location>
        <begin position="16"/>
        <end position="116"/>
    </location>
</feature>